<evidence type="ECO:0000313" key="2">
    <source>
        <dbReference type="EMBL" id="CCF73580.1"/>
    </source>
</evidence>
<dbReference type="RefSeq" id="XP_012648189.1">
    <property type="nucleotide sequence ID" value="XM_012792735.1"/>
</dbReference>
<organism evidence="2 3">
    <name type="scientific">Babesia microti (strain RI)</name>
    <dbReference type="NCBI Taxonomy" id="1133968"/>
    <lineage>
        <taxon>Eukaryota</taxon>
        <taxon>Sar</taxon>
        <taxon>Alveolata</taxon>
        <taxon>Apicomplexa</taxon>
        <taxon>Aconoidasida</taxon>
        <taxon>Piroplasmida</taxon>
        <taxon>Babesiidae</taxon>
        <taxon>Babesia</taxon>
    </lineage>
</organism>
<feature type="chain" id="PRO_5003710463" evidence="1">
    <location>
        <begin position="28"/>
        <end position="545"/>
    </location>
</feature>
<dbReference type="Proteomes" id="UP000002899">
    <property type="component" value="Chromosome II"/>
</dbReference>
<dbReference type="AlphaFoldDB" id="I7IQ85"/>
<evidence type="ECO:0000313" key="3">
    <source>
        <dbReference type="Proteomes" id="UP000002899"/>
    </source>
</evidence>
<proteinExistence type="predicted"/>
<dbReference type="EMBL" id="FO082872">
    <property type="protein sequence ID" value="CCF73580.1"/>
    <property type="molecule type" value="Genomic_DNA"/>
</dbReference>
<reference evidence="2 3" key="3">
    <citation type="journal article" date="2016" name="Sci. Rep.">
        <title>Genome-wide diversity and gene expression profiling of Babesia microti isolates identify polymorphic genes that mediate host-pathogen interactions.</title>
        <authorList>
            <person name="Silva J.C."/>
            <person name="Cornillot E."/>
            <person name="McCracken C."/>
            <person name="Usmani-Brown S."/>
            <person name="Dwivedi A."/>
            <person name="Ifeonu O.O."/>
            <person name="Crabtree J."/>
            <person name="Gotia H.T."/>
            <person name="Virji A.Z."/>
            <person name="Reynes C."/>
            <person name="Colinge J."/>
            <person name="Kumar V."/>
            <person name="Lawres L."/>
            <person name="Pazzi J.E."/>
            <person name="Pablo J.V."/>
            <person name="Hung C."/>
            <person name="Brancato J."/>
            <person name="Kumari P."/>
            <person name="Orvis J."/>
            <person name="Tretina K."/>
            <person name="Chibucos M."/>
            <person name="Ott S."/>
            <person name="Sadzewicz L."/>
            <person name="Sengamalay N."/>
            <person name="Shetty A.C."/>
            <person name="Su Q."/>
            <person name="Tallon L."/>
            <person name="Fraser C.M."/>
            <person name="Frutos R."/>
            <person name="Molina D.M."/>
            <person name="Krause P.J."/>
            <person name="Ben Mamoun C."/>
        </authorList>
    </citation>
    <scope>NUCLEOTIDE SEQUENCE [LARGE SCALE GENOMIC DNA]</scope>
    <source>
        <strain evidence="2 3">RI</strain>
    </source>
</reference>
<evidence type="ECO:0000256" key="1">
    <source>
        <dbReference type="SAM" id="SignalP"/>
    </source>
</evidence>
<keyword evidence="3" id="KW-1185">Reference proteome</keyword>
<dbReference type="GeneID" id="24424208"/>
<dbReference type="VEuPathDB" id="PiroplasmaDB:BMR1_02g02110"/>
<reference evidence="2 3" key="2">
    <citation type="journal article" date="2013" name="PLoS ONE">
        <title>Whole genome mapping and re-organization of the nuclear and mitochondrial genomes of Babesia microti isolates.</title>
        <authorList>
            <person name="Cornillot E."/>
            <person name="Dassouli A."/>
            <person name="Garg A."/>
            <person name="Pachikara N."/>
            <person name="Randazzo S."/>
            <person name="Depoix D."/>
            <person name="Carcy B."/>
            <person name="Delbecq S."/>
            <person name="Frutos R."/>
            <person name="Silva J.C."/>
            <person name="Sutton R."/>
            <person name="Krause P.J."/>
            <person name="Mamoun C.B."/>
        </authorList>
    </citation>
    <scope>NUCLEOTIDE SEQUENCE [LARGE SCALE GENOMIC DNA]</scope>
    <source>
        <strain evidence="2 3">RI</strain>
    </source>
</reference>
<name>I7IQ85_BABMR</name>
<dbReference type="KEGG" id="bmic:BMR1_02g02110"/>
<accession>I7IQ85</accession>
<keyword evidence="1" id="KW-0732">Signal</keyword>
<gene>
    <name evidence="2" type="ORF">BMR1_02g02110</name>
</gene>
<protein>
    <submittedName>
        <fullName evidence="2">Uncharacterized protein</fullName>
    </submittedName>
</protein>
<sequence length="545" mass="59935">MGLVMFNFRCVCIYLVYICINVTLVESTQSKSNIILTGAPNFPSALINEFQRECGIETDKLTVDGSKNVYNDPKISKFIRLINEWYAKNNYIGSGVKNVRVEGGNKLHVTCNELMVDKYIPIEIHTFTNTGASVGRAVDTNPPNVLATLSGSKLIGKPTNERSVSDNFILKKLGLSPGKTFQWNHSKWAIIEACGLFKGNSVVKLVKNPKDGTVTLHLYVIENPTKIVGPFLGNILNAYKEPIFGLKFQHINLLGNGIIGTLCTSAGLSNEGYGFKSRPYKIVANLTYDIMESFVWLQNKLHQSCLMVSLKGFADNSKIGGLVKYNVKLSGKDGPRASLVTGFSSSEKLQSLTELRSSSKLLNCIIDTNSSVLGYKESNIWKFKYRGKLNLNLPINKTLSTAIECGMSTSILDNKETGCDIEIKGYRPPNLGKYNTSYDINLILYQDIPINLPTSKEDSSTVQIGKGVVGVYFAAGGGIKQLVKENIEKIESTIVATVGLMAGVNNARIFIGLPIIKVDNYAKPFNYFPNFDPKVTLDISVPINN</sequence>
<reference evidence="2 3" key="1">
    <citation type="journal article" date="2012" name="Nucleic Acids Res.">
        <title>Sequencing of the smallest Apicomplexan genome from the human pathogen Babesia microti.</title>
        <authorList>
            <person name="Cornillot E."/>
            <person name="Hadj-Kaddour K."/>
            <person name="Dassouli A."/>
            <person name="Noel B."/>
            <person name="Ranwez V."/>
            <person name="Vacherie B."/>
            <person name="Augagneur Y."/>
            <person name="Bres V."/>
            <person name="Duclos A."/>
            <person name="Randazzo S."/>
            <person name="Carcy B."/>
            <person name="Debierre-Grockiego F."/>
            <person name="Delbecq S."/>
            <person name="Moubri-Menage K."/>
            <person name="Shams-Eldin H."/>
            <person name="Usmani-Brown S."/>
            <person name="Bringaud F."/>
            <person name="Wincker P."/>
            <person name="Vivares C.P."/>
            <person name="Schwarz R.T."/>
            <person name="Schetters T.P."/>
            <person name="Krause P.J."/>
            <person name="Gorenflot A."/>
            <person name="Berry V."/>
            <person name="Barbe V."/>
            <person name="Ben Mamoun C."/>
        </authorList>
    </citation>
    <scope>NUCLEOTIDE SEQUENCE [LARGE SCALE GENOMIC DNA]</scope>
    <source>
        <strain evidence="2 3">RI</strain>
    </source>
</reference>
<feature type="signal peptide" evidence="1">
    <location>
        <begin position="1"/>
        <end position="27"/>
    </location>
</feature>